<evidence type="ECO:0000256" key="1">
    <source>
        <dbReference type="SAM" id="MobiDB-lite"/>
    </source>
</evidence>
<protein>
    <submittedName>
        <fullName evidence="3">Uncharacterized protein</fullName>
    </submittedName>
</protein>
<feature type="region of interest" description="Disordered" evidence="1">
    <location>
        <begin position="214"/>
        <end position="237"/>
    </location>
</feature>
<dbReference type="AlphaFoldDB" id="A0AAV2ELM0"/>
<feature type="transmembrane region" description="Helical" evidence="2">
    <location>
        <begin position="244"/>
        <end position="264"/>
    </location>
</feature>
<dbReference type="PANTHER" id="PTHR37244">
    <property type="entry name" value="NADP-SPECIFIC GLUTAMATE DEHYDROGENASE"/>
    <property type="match status" value="1"/>
</dbReference>
<dbReference type="PANTHER" id="PTHR37244:SF1">
    <property type="entry name" value="NADP-SPECIFIC GLUTAMATE DEHYDROGENASE"/>
    <property type="match status" value="1"/>
</dbReference>
<evidence type="ECO:0000313" key="3">
    <source>
        <dbReference type="EMBL" id="CAL1386612.1"/>
    </source>
</evidence>
<dbReference type="Proteomes" id="UP001497516">
    <property type="component" value="Chromosome 5"/>
</dbReference>
<proteinExistence type="predicted"/>
<sequence>MCRTTDFDGFNFKPRTRNPLKIKSFFCRFSGFHRRTSFPDSLTLCFLPRVNGTELQIDGSKTRPDSTAFLELHRLVDVKSKSGEAVYGSRESVKSTGGVSFEVYLRDERLLEGIFTKDEENEWNLECRCRVENAAAVGCAAAAADVCVAVEDRVAALSERVRLVAPPRRKKGSCRRGRRIDRLVVIPEDAEDDDDDDDDESDGPCCCDCDGTDGGSSGGEWEEVSGPGSPASEGTDEEMDLEGVGWAADVGLWVMCLGVGYLVSKASTKRLRRMRIL</sequence>
<keyword evidence="2" id="KW-0472">Membrane</keyword>
<name>A0AAV2ELM0_9ROSI</name>
<keyword evidence="2" id="KW-1133">Transmembrane helix</keyword>
<evidence type="ECO:0000256" key="2">
    <source>
        <dbReference type="SAM" id="Phobius"/>
    </source>
</evidence>
<keyword evidence="4" id="KW-1185">Reference proteome</keyword>
<dbReference type="EMBL" id="OZ034818">
    <property type="protein sequence ID" value="CAL1386612.1"/>
    <property type="molecule type" value="Genomic_DNA"/>
</dbReference>
<gene>
    <name evidence="3" type="ORF">LTRI10_LOCUS27650</name>
</gene>
<accession>A0AAV2ELM0</accession>
<keyword evidence="2" id="KW-0812">Transmembrane</keyword>
<organism evidence="3 4">
    <name type="scientific">Linum trigynum</name>
    <dbReference type="NCBI Taxonomy" id="586398"/>
    <lineage>
        <taxon>Eukaryota</taxon>
        <taxon>Viridiplantae</taxon>
        <taxon>Streptophyta</taxon>
        <taxon>Embryophyta</taxon>
        <taxon>Tracheophyta</taxon>
        <taxon>Spermatophyta</taxon>
        <taxon>Magnoliopsida</taxon>
        <taxon>eudicotyledons</taxon>
        <taxon>Gunneridae</taxon>
        <taxon>Pentapetalae</taxon>
        <taxon>rosids</taxon>
        <taxon>fabids</taxon>
        <taxon>Malpighiales</taxon>
        <taxon>Linaceae</taxon>
        <taxon>Linum</taxon>
    </lineage>
</organism>
<evidence type="ECO:0000313" key="4">
    <source>
        <dbReference type="Proteomes" id="UP001497516"/>
    </source>
</evidence>
<reference evidence="3 4" key="1">
    <citation type="submission" date="2024-04" db="EMBL/GenBank/DDBJ databases">
        <authorList>
            <person name="Fracassetti M."/>
        </authorList>
    </citation>
    <scope>NUCLEOTIDE SEQUENCE [LARGE SCALE GENOMIC DNA]</scope>
</reference>